<sequence length="65" mass="6529">MNPGTIATSQSASSAASADGSMSSRRIRAKASAAPANIPYMALRRATSCRAAKPASSPTFGEEVG</sequence>
<dbReference type="Proteomes" id="UP000266889">
    <property type="component" value="Unassembled WGS sequence"/>
</dbReference>
<dbReference type="AlphaFoldDB" id="A0A3N9X9D0"/>
<reference evidence="2 3" key="1">
    <citation type="submission" date="2018-05" db="EMBL/GenBank/DDBJ databases">
        <title>Micromonospora from Atacama Desert.</title>
        <authorList>
            <person name="Carro L."/>
            <person name="Goodfellow M."/>
            <person name="Klenk H.-P."/>
        </authorList>
    </citation>
    <scope>NUCLEOTIDE SEQUENCE [LARGE SCALE GENOMIC DNA]</scope>
    <source>
        <strain evidence="2 3">LB32</strain>
    </source>
</reference>
<evidence type="ECO:0000256" key="1">
    <source>
        <dbReference type="SAM" id="MobiDB-lite"/>
    </source>
</evidence>
<proteinExistence type="predicted"/>
<feature type="region of interest" description="Disordered" evidence="1">
    <location>
        <begin position="1"/>
        <end position="31"/>
    </location>
</feature>
<dbReference type="EMBL" id="QGSY01000172">
    <property type="protein sequence ID" value="RQX09522.1"/>
    <property type="molecule type" value="Genomic_DNA"/>
</dbReference>
<protein>
    <submittedName>
        <fullName evidence="2">Uncharacterized protein</fullName>
    </submittedName>
</protein>
<feature type="compositionally biased region" description="Low complexity" evidence="1">
    <location>
        <begin position="7"/>
        <end position="31"/>
    </location>
</feature>
<evidence type="ECO:0000313" key="2">
    <source>
        <dbReference type="EMBL" id="RQX09522.1"/>
    </source>
</evidence>
<organism evidence="2 3">
    <name type="scientific">Micromonospora arida</name>
    <dbReference type="NCBI Taxonomy" id="2203715"/>
    <lineage>
        <taxon>Bacteria</taxon>
        <taxon>Bacillati</taxon>
        <taxon>Actinomycetota</taxon>
        <taxon>Actinomycetes</taxon>
        <taxon>Micromonosporales</taxon>
        <taxon>Micromonosporaceae</taxon>
        <taxon>Micromonospora</taxon>
    </lineage>
</organism>
<comment type="caution">
    <text evidence="2">The sequence shown here is derived from an EMBL/GenBank/DDBJ whole genome shotgun (WGS) entry which is preliminary data.</text>
</comment>
<evidence type="ECO:0000313" key="3">
    <source>
        <dbReference type="Proteomes" id="UP000266889"/>
    </source>
</evidence>
<accession>A0A3N9X9D0</accession>
<keyword evidence="3" id="KW-1185">Reference proteome</keyword>
<name>A0A3N9X9D0_9ACTN</name>
<gene>
    <name evidence="2" type="ORF">DLJ58_14890</name>
</gene>